<evidence type="ECO:0000313" key="4">
    <source>
        <dbReference type="Proteomes" id="UP000805841"/>
    </source>
</evidence>
<evidence type="ECO:0000259" key="2">
    <source>
        <dbReference type="PROSITE" id="PS51208"/>
    </source>
</evidence>
<feature type="signal peptide" evidence="1">
    <location>
        <begin position="1"/>
        <end position="43"/>
    </location>
</feature>
<accession>A0ABR7YWZ7</accession>
<feature type="chain" id="PRO_5047055591" evidence="1">
    <location>
        <begin position="44"/>
        <end position="1230"/>
    </location>
</feature>
<gene>
    <name evidence="3" type="ORF">HAQ05_03120</name>
</gene>
<name>A0ABR7YWZ7_9PSED</name>
<dbReference type="InterPro" id="IPR036709">
    <property type="entry name" value="Autotransporte_beta_dom_sf"/>
</dbReference>
<dbReference type="EMBL" id="JAAOCA010000003">
    <property type="protein sequence ID" value="MBD1597705.1"/>
    <property type="molecule type" value="Genomic_DNA"/>
</dbReference>
<protein>
    <submittedName>
        <fullName evidence="3">Autotransporter domain-containing protein</fullName>
    </submittedName>
</protein>
<organism evidence="3 4">
    <name type="scientific">Pseudomonas typographi</name>
    <dbReference type="NCBI Taxonomy" id="2715964"/>
    <lineage>
        <taxon>Bacteria</taxon>
        <taxon>Pseudomonadati</taxon>
        <taxon>Pseudomonadota</taxon>
        <taxon>Gammaproteobacteria</taxon>
        <taxon>Pseudomonadales</taxon>
        <taxon>Pseudomonadaceae</taxon>
        <taxon>Pseudomonas</taxon>
    </lineage>
</organism>
<reference evidence="3 4" key="1">
    <citation type="journal article" date="2020" name="Insects">
        <title>Bacteria Belonging to Pseudomonas typographi sp. nov. from the Bark Beetle Ips typographus Have Genomic Potential to Aid in the Host Ecology.</title>
        <authorList>
            <person name="Peral-Aranega E."/>
            <person name="Saati-Santamaria Z."/>
            <person name="Kolarik M."/>
            <person name="Rivas R."/>
            <person name="Garcia-Fraile P."/>
        </authorList>
    </citation>
    <scope>NUCLEOTIDE SEQUENCE [LARGE SCALE GENOMIC DNA]</scope>
    <source>
        <strain evidence="3 4">CA3A</strain>
    </source>
</reference>
<evidence type="ECO:0000256" key="1">
    <source>
        <dbReference type="SAM" id="SignalP"/>
    </source>
</evidence>
<comment type="caution">
    <text evidence="3">The sequence shown here is derived from an EMBL/GenBank/DDBJ whole genome shotgun (WGS) entry which is preliminary data.</text>
</comment>
<dbReference type="Proteomes" id="UP000805841">
    <property type="component" value="Unassembled WGS sequence"/>
</dbReference>
<sequence length="1230" mass="122132">MGRLNLKGQGRRGASCESLQRCAVPTALALAVALAAAAPVARAACEASGNATLRTPITGPCNLVAPGTLSITQAGAVSSHGAPGVAVSGINGAVSILNAGTLSGAPGVAISDSQLRGGVVNYSAGVITGNAPSGSGVTVVDSRLAEGLVNNGSIQSGTSSGRGVSIESSIVGPLRNRGEIKAADYGLLVLESTVNGNVVNTGSIQATNGLAVTATKVEGDVASAGRLRGTARGLAVTSSKVAGTISTSGTVHGGTAAVRVAYSNVGGSLATHGTITSGYLGVELTNSTVAGGVSNSASITAPVGMLVNGRVAGDVANAGRISASSSGLGTYYATVRGALVNTGIISLQGGVVQTVGGQAALGVHDGSSVAGLFNSGTLLSEGRAAIQVNAATITRRGVRNLGGTVNGHVGIDVATATVAGGIINTGAIDALDNSEDSVGIRLASSQVAGGLANTGSVGGDYAALSLTDSTLSGDLRNSGTLTGLGAGIALQGTSVLAGNLLNSGSIHADGSGIRAIGATISGNLNNSGEVYGSDVGIDLNQTTLGGALLNSGTISSHTQALRVQGSALNGGISNTGSLDAPGGVMVGGSTLSTFYNGGRIQGGSDGVASFIDTQVTGNVINAGTLQGDSDTPSALLLQGSQVDGKVLNSGSVHGVNGISVIGSTLAGGLDISGAVLGDVAGGYAVYVDDTSEVPVLRLLGQDSALIQGSVRAPATDVEVPQGNTFTLQDGNRFEVASFSNQGTLAVAAQSADTETPHDAVATVQGDYTQGAAATLSTRVVDGQHYGRLVVTGTATLPSNAHLDVDVRNAGQLFNVSQLSDVISAGTLVSDGTYNVTSNSQLFTFSGIKDGNTVDLALAAKAADGVSAAVAGNASAQGAARVLDAQLASGQQSALAPYFASATSNAEVANAVQQSLPLTSTLPASQFLQAQLTDSLRDHLQAVGYTAAGAFTPAANGLWLTPFGAQLAPSQRSATPANVAGTLLGADALLSPGTRVGVAFAYGTGGAGARLGGGGQQAQMELYQFTVYASHRLDATTEFSAHAGMGRDANEGRRTLNVGGALGEAQSRFSSQVLNTGVALSQHFSVGDSTRVVPSLTGDYLRIHEPGYHEGGPAALNPLLLQVQARNNDQLLLGFDTRLNHDLAPATQIKARLGVAYDVLHQPNEVTASYAAAPSQRFTTPGDELGAWVLSAGLEFTTRRRGGTALSVSWNAQTRGGYDQQVALLQLSRPF</sequence>
<dbReference type="Pfam" id="PF03797">
    <property type="entry name" value="Autotransporter"/>
    <property type="match status" value="1"/>
</dbReference>
<keyword evidence="4" id="KW-1185">Reference proteome</keyword>
<dbReference type="SUPFAM" id="SSF103515">
    <property type="entry name" value="Autotransporter"/>
    <property type="match status" value="1"/>
</dbReference>
<dbReference type="InterPro" id="IPR005546">
    <property type="entry name" value="Autotransporte_beta"/>
</dbReference>
<proteinExistence type="predicted"/>
<dbReference type="Gene3D" id="2.40.128.130">
    <property type="entry name" value="Autotransporter beta-domain"/>
    <property type="match status" value="1"/>
</dbReference>
<dbReference type="PROSITE" id="PS51208">
    <property type="entry name" value="AUTOTRANSPORTER"/>
    <property type="match status" value="1"/>
</dbReference>
<evidence type="ECO:0000313" key="3">
    <source>
        <dbReference type="EMBL" id="MBD1597705.1"/>
    </source>
</evidence>
<keyword evidence="1" id="KW-0732">Signal</keyword>
<dbReference type="RefSeq" id="WP_190417269.1">
    <property type="nucleotide sequence ID" value="NZ_JAAOCA010000003.1"/>
</dbReference>
<dbReference type="SMART" id="SM00869">
    <property type="entry name" value="Autotransporter"/>
    <property type="match status" value="1"/>
</dbReference>
<feature type="domain" description="Autotransporter" evidence="2">
    <location>
        <begin position="950"/>
        <end position="1230"/>
    </location>
</feature>